<sequence>MRIFRQKRRAIALFACLTILLNALAPAISHATAVAHGNQVPWLKICSQSNTTPLNLIDASNKQGSNKSDDSRPMSMEDCGYCLNHAGSFGMTHQLALNLPDLDLSYSLPYLFYHAPGKLFVWASSNPRAPPVFS</sequence>
<evidence type="ECO:0000313" key="2">
    <source>
        <dbReference type="EMBL" id="BCM24709.1"/>
    </source>
</evidence>
<protein>
    <recommendedName>
        <fullName evidence="4">DUF2946 domain-containing protein</fullName>
    </recommendedName>
</protein>
<accession>A0A8D5FYV6</accession>
<dbReference type="KEGG" id="mpau:ZMTM_09680"/>
<dbReference type="EMBL" id="AP024110">
    <property type="protein sequence ID" value="BCM24709.1"/>
    <property type="molecule type" value="Genomic_DNA"/>
</dbReference>
<evidence type="ECO:0008006" key="4">
    <source>
        <dbReference type="Google" id="ProtNLM"/>
    </source>
</evidence>
<dbReference type="Proteomes" id="UP000826722">
    <property type="component" value="Chromosome"/>
</dbReference>
<reference evidence="2" key="1">
    <citation type="journal article" date="2021" name="Arch. Microbiol.">
        <title>Methyloradius palustris gen. nov., sp. nov., a methanol-oxidizing bacterium isolated from snow.</title>
        <authorList>
            <person name="Miyadera T."/>
            <person name="Kojima H."/>
            <person name="Fukui M."/>
        </authorList>
    </citation>
    <scope>NUCLEOTIDE SEQUENCE</scope>
    <source>
        <strain evidence="2">Zm11</strain>
    </source>
</reference>
<keyword evidence="1" id="KW-0732">Signal</keyword>
<dbReference type="RefSeq" id="WP_221765210.1">
    <property type="nucleotide sequence ID" value="NZ_AP024110.1"/>
</dbReference>
<feature type="signal peptide" evidence="1">
    <location>
        <begin position="1"/>
        <end position="31"/>
    </location>
</feature>
<evidence type="ECO:0000313" key="3">
    <source>
        <dbReference type="Proteomes" id="UP000826722"/>
    </source>
</evidence>
<gene>
    <name evidence="2" type="ORF">ZMTM_09680</name>
</gene>
<name>A0A8D5FYV6_9PROT</name>
<keyword evidence="3" id="KW-1185">Reference proteome</keyword>
<feature type="chain" id="PRO_5034232549" description="DUF2946 domain-containing protein" evidence="1">
    <location>
        <begin position="32"/>
        <end position="134"/>
    </location>
</feature>
<organism evidence="2 3">
    <name type="scientific">Methyloradius palustris</name>
    <dbReference type="NCBI Taxonomy" id="2778876"/>
    <lineage>
        <taxon>Bacteria</taxon>
        <taxon>Pseudomonadati</taxon>
        <taxon>Pseudomonadota</taxon>
        <taxon>Betaproteobacteria</taxon>
        <taxon>Nitrosomonadales</taxon>
        <taxon>Methylophilaceae</taxon>
        <taxon>Methyloradius</taxon>
    </lineage>
</organism>
<evidence type="ECO:0000256" key="1">
    <source>
        <dbReference type="SAM" id="SignalP"/>
    </source>
</evidence>
<dbReference type="AlphaFoldDB" id="A0A8D5FYV6"/>
<proteinExistence type="predicted"/>
<dbReference type="Pfam" id="PF11162">
    <property type="entry name" value="DUF2946"/>
    <property type="match status" value="1"/>
</dbReference>
<dbReference type="InterPro" id="IPR021333">
    <property type="entry name" value="DUF2946"/>
</dbReference>